<evidence type="ECO:0000313" key="2">
    <source>
        <dbReference type="EMBL" id="KAK0623726.1"/>
    </source>
</evidence>
<dbReference type="Proteomes" id="UP001175000">
    <property type="component" value="Unassembled WGS sequence"/>
</dbReference>
<reference evidence="2" key="1">
    <citation type="submission" date="2023-06" db="EMBL/GenBank/DDBJ databases">
        <title>Genome-scale phylogeny and comparative genomics of the fungal order Sordariales.</title>
        <authorList>
            <consortium name="Lawrence Berkeley National Laboratory"/>
            <person name="Hensen N."/>
            <person name="Bonometti L."/>
            <person name="Westerberg I."/>
            <person name="Brannstrom I.O."/>
            <person name="Guillou S."/>
            <person name="Cros-Aarteil S."/>
            <person name="Calhoun S."/>
            <person name="Haridas S."/>
            <person name="Kuo A."/>
            <person name="Mondo S."/>
            <person name="Pangilinan J."/>
            <person name="Riley R."/>
            <person name="Labutti K."/>
            <person name="Andreopoulos B."/>
            <person name="Lipzen A."/>
            <person name="Chen C."/>
            <person name="Yanf M."/>
            <person name="Daum C."/>
            <person name="Ng V."/>
            <person name="Clum A."/>
            <person name="Steindorff A."/>
            <person name="Ohm R."/>
            <person name="Martin F."/>
            <person name="Silar P."/>
            <person name="Natvig D."/>
            <person name="Lalanne C."/>
            <person name="Gautier V."/>
            <person name="Ament-Velasquez S.L."/>
            <person name="Kruys A."/>
            <person name="Hutchinson M.I."/>
            <person name="Powell A.J."/>
            <person name="Barry K."/>
            <person name="Miller A.N."/>
            <person name="Grigoriev I.V."/>
            <person name="Debuchy R."/>
            <person name="Gladieux P."/>
            <person name="Thoren M.H."/>
            <person name="Johannesson H."/>
        </authorList>
    </citation>
    <scope>NUCLEOTIDE SEQUENCE</scope>
    <source>
        <strain evidence="2">CBS 606.72</strain>
    </source>
</reference>
<gene>
    <name evidence="2" type="ORF">B0T14DRAFT_188016</name>
</gene>
<name>A0AA39WY85_9PEZI</name>
<proteinExistence type="predicted"/>
<dbReference type="EMBL" id="JAULSU010000003">
    <property type="protein sequence ID" value="KAK0623726.1"/>
    <property type="molecule type" value="Genomic_DNA"/>
</dbReference>
<dbReference type="AlphaFoldDB" id="A0AA39WY85"/>
<protein>
    <submittedName>
        <fullName evidence="2">Uncharacterized protein</fullName>
    </submittedName>
</protein>
<comment type="caution">
    <text evidence="2">The sequence shown here is derived from an EMBL/GenBank/DDBJ whole genome shotgun (WGS) entry which is preliminary data.</text>
</comment>
<feature type="region of interest" description="Disordered" evidence="1">
    <location>
        <begin position="164"/>
        <end position="202"/>
    </location>
</feature>
<keyword evidence="3" id="KW-1185">Reference proteome</keyword>
<accession>A0AA39WY85</accession>
<organism evidence="2 3">
    <name type="scientific">Immersiella caudata</name>
    <dbReference type="NCBI Taxonomy" id="314043"/>
    <lineage>
        <taxon>Eukaryota</taxon>
        <taxon>Fungi</taxon>
        <taxon>Dikarya</taxon>
        <taxon>Ascomycota</taxon>
        <taxon>Pezizomycotina</taxon>
        <taxon>Sordariomycetes</taxon>
        <taxon>Sordariomycetidae</taxon>
        <taxon>Sordariales</taxon>
        <taxon>Lasiosphaeriaceae</taxon>
        <taxon>Immersiella</taxon>
    </lineage>
</organism>
<evidence type="ECO:0000256" key="1">
    <source>
        <dbReference type="SAM" id="MobiDB-lite"/>
    </source>
</evidence>
<evidence type="ECO:0000313" key="3">
    <source>
        <dbReference type="Proteomes" id="UP001175000"/>
    </source>
</evidence>
<feature type="compositionally biased region" description="Polar residues" evidence="1">
    <location>
        <begin position="175"/>
        <end position="186"/>
    </location>
</feature>
<sequence length="202" mass="23766">MRSRCTRALGVTVCRPTRRIALKRANLACPFSLLRGARWGNHNTIFFFANSPAVLGLSASAILQKYFSLPPLFSTIHETTLRRWYVEVLQIFRPSFHQRQRSKPLPPPRNFFYFLFQREGCRPWYIRGNEKAKMRGLSWWRLRLSLRCRRTRVRHAGQARYASHLTPFADRAPQNDDNNPQRTSKQPPMCLQARHSTDDPRK</sequence>